<evidence type="ECO:0000256" key="3">
    <source>
        <dbReference type="ARBA" id="ARBA00004747"/>
    </source>
</evidence>
<dbReference type="FunFam" id="3.30.470.20:FF:000020">
    <property type="entry name" value="Probable multifunctional protein ADE2"/>
    <property type="match status" value="1"/>
</dbReference>
<feature type="compositionally biased region" description="Low complexity" evidence="14">
    <location>
        <begin position="304"/>
        <end position="355"/>
    </location>
</feature>
<name>A0A151ZA62_TIELA</name>
<evidence type="ECO:0000256" key="5">
    <source>
        <dbReference type="ARBA" id="ARBA00011020"/>
    </source>
</evidence>
<dbReference type="InterPro" id="IPR054350">
    <property type="entry name" value="PurT/PurK_preATP-grasp"/>
</dbReference>
<dbReference type="GO" id="GO:0006189">
    <property type="term" value="P:'de novo' IMP biosynthetic process"/>
    <property type="evidence" value="ECO:0007669"/>
    <property type="project" value="UniProtKB-UniPathway"/>
</dbReference>
<comment type="pathway">
    <text evidence="3">Purine metabolism; IMP biosynthesis via de novo pathway; 5-amino-1-(5-phospho-D-ribosyl)imidazole-4-carboxylate from 5-amino-1-(5-phospho-D-ribosyl)imidazole (carboxylase route): step 1/1.</text>
</comment>
<evidence type="ECO:0000256" key="9">
    <source>
        <dbReference type="ARBA" id="ARBA00022793"/>
    </source>
</evidence>
<evidence type="ECO:0000259" key="15">
    <source>
        <dbReference type="PROSITE" id="PS50975"/>
    </source>
</evidence>
<evidence type="ECO:0000256" key="8">
    <source>
        <dbReference type="ARBA" id="ARBA00022755"/>
    </source>
</evidence>
<dbReference type="NCBIfam" id="NF004676">
    <property type="entry name" value="PRK06019.1-2"/>
    <property type="match status" value="1"/>
</dbReference>
<comment type="caution">
    <text evidence="16">The sequence shown here is derived from an EMBL/GenBank/DDBJ whole genome shotgun (WGS) entry which is preliminary data.</text>
</comment>
<protein>
    <submittedName>
        <fullName evidence="16">Phosphoribosylaminoimidazole carboxylase</fullName>
    </submittedName>
</protein>
<evidence type="ECO:0000256" key="13">
    <source>
        <dbReference type="PROSITE-ProRule" id="PRU00409"/>
    </source>
</evidence>
<evidence type="ECO:0000256" key="12">
    <source>
        <dbReference type="ARBA" id="ARBA00023268"/>
    </source>
</evidence>
<dbReference type="InterPro" id="IPR016185">
    <property type="entry name" value="PreATP-grasp_dom_sf"/>
</dbReference>
<sequence>MSSSSIKINDINDVTFLASGKTKTIYQLNKDDQYVLIESNSSITAGDGAKKDTLPNKDLYSTTTTCNVYKTLQIAGVETHFVRQERPNAFIAKRCAMIPLEVIVRRLATGSYLKRNPQVAEGTRFSPCLTEFTFKDDSQHDPLVTEHDILEMNLKIGGIPITTKVLSQIRHIATQSFEVLERAWKSLDVVLVDFKVEFGVSVRGELILADVIDNDSWRIWPHGDKSQMKDKQVYRNTPIQSSSNTETNATTKVNTLTNDQISQIESNYRWVADQTQKLYEFTQANPIQVTPSRYLNINNNYTMSPSSSSGPNSPMSSQVPIGLSNSNSGLGSHLNSSTNNTNQFNSNSSSSSIHYNPSTSNNNICTTTAAAKNEKVLVGVIMGSQSDWETMKHSTNTLTTLGIPFECKIVSAHRTPDRLYEYAKTAKSRGLRVIIAGAGGAAHLPGMVAALTSVPVFGVPIQSKALSGVDSLLSIVQMPAGIPVGTVAIGVSGAVNAALLAASVLAPYHSHIDSNLEAYRKKQTDAVNDSPVDLPSSHDTISHNTSNISTILSVGASQQNIPVIHQPQPQQPQSQLLNNLNNNNNNNNNNNINNNVARVSSPLPITPPTPMLLDKQPMSTYILSSIRSSGLVLPPGSTIGILGGGQLARMTAIAAAQLGYKTHVYCPEPEPSAGHVSTHVTRSAYNSYADLDRFAQKVDVITYEFENIMCEPVEYLSRKVAVFPDPKILKTCQDRVLEKTFVQSCGIPTARFEPVDSLDMLRGAIKKLGYPSILKSNTMGYDGKGQVKIVEGMDLEQAWKTVTQNITSSIKAILEEYIEFESEGSVIVARGLDTNCEQVTYPLVQNKHKNHILRQTIAPSPLPDYIHQEAKEISKKISKSIHLVGILAIELFIVKDKQSGNYRLLVNELAPRPHNSGHWTIEGCATSQFEQLVRCICGLSLGCVDFMKRVPEQEYISQKLQPIIMNNLLGQDVDQWEKQIHNKSSHLHIYAKGDAKEGRKMGHVTILPGSN</sequence>
<dbReference type="InterPro" id="IPR011054">
    <property type="entry name" value="Rudment_hybrid_motif"/>
</dbReference>
<dbReference type="SUPFAM" id="SSF56059">
    <property type="entry name" value="Glutathione synthetase ATP-binding domain-like"/>
    <property type="match status" value="1"/>
</dbReference>
<dbReference type="UniPathway" id="UPA00074">
    <property type="reaction ID" value="UER00130"/>
</dbReference>
<dbReference type="GO" id="GO:0005524">
    <property type="term" value="F:ATP binding"/>
    <property type="evidence" value="ECO:0007669"/>
    <property type="project" value="UniProtKB-UniRule"/>
</dbReference>
<evidence type="ECO:0000313" key="16">
    <source>
        <dbReference type="EMBL" id="KYQ90835.1"/>
    </source>
</evidence>
<keyword evidence="6" id="KW-0436">Ligase</keyword>
<comment type="similarity">
    <text evidence="5">In the N-terminal section; belongs to the SAICAR synthetase family.</text>
</comment>
<dbReference type="InterPro" id="IPR011761">
    <property type="entry name" value="ATP-grasp"/>
</dbReference>
<feature type="region of interest" description="Disordered" evidence="14">
    <location>
        <begin position="228"/>
        <end position="250"/>
    </location>
</feature>
<dbReference type="SUPFAM" id="SSF56104">
    <property type="entry name" value="SAICAR synthase-like"/>
    <property type="match status" value="1"/>
</dbReference>
<dbReference type="STRING" id="361077.A0A151ZA62"/>
<dbReference type="Pfam" id="PF02222">
    <property type="entry name" value="ATP-grasp"/>
    <property type="match status" value="1"/>
</dbReference>
<dbReference type="OrthoDB" id="15425at2759"/>
<keyword evidence="10 13" id="KW-0067">ATP-binding</keyword>
<evidence type="ECO:0000256" key="4">
    <source>
        <dbReference type="ARBA" id="ARBA00006114"/>
    </source>
</evidence>
<feature type="domain" description="ATP-grasp" evidence="15">
    <location>
        <begin position="739"/>
        <end position="937"/>
    </location>
</feature>
<dbReference type="InterPro" id="IPR000031">
    <property type="entry name" value="PurE_dom"/>
</dbReference>
<dbReference type="GO" id="GO:0004638">
    <property type="term" value="F:phosphoribosylaminoimidazole carboxylase activity"/>
    <property type="evidence" value="ECO:0007669"/>
    <property type="project" value="UniProtKB-EC"/>
</dbReference>
<dbReference type="OMA" id="WTIEGCV"/>
<comment type="catalytic activity">
    <reaction evidence="1">
        <text>5-amino-1-(5-phospho-D-ribosyl)imidazole-4-carboxylate + H(+) = 5-amino-1-(5-phospho-beta-D-ribosyl)imidazole + CO2</text>
        <dbReference type="Rhea" id="RHEA:10792"/>
        <dbReference type="ChEBI" id="CHEBI:15378"/>
        <dbReference type="ChEBI" id="CHEBI:16526"/>
        <dbReference type="ChEBI" id="CHEBI:77657"/>
        <dbReference type="ChEBI" id="CHEBI:137981"/>
        <dbReference type="EC" id="4.1.1.21"/>
    </reaction>
</comment>
<dbReference type="NCBIfam" id="TIGR01162">
    <property type="entry name" value="purE"/>
    <property type="match status" value="1"/>
</dbReference>
<dbReference type="InterPro" id="IPR013815">
    <property type="entry name" value="ATP_grasp_subdomain_1"/>
</dbReference>
<dbReference type="Pfam" id="PF01259">
    <property type="entry name" value="SAICAR_synt"/>
    <property type="match status" value="1"/>
</dbReference>
<dbReference type="AlphaFoldDB" id="A0A151ZA62"/>
<comment type="pathway">
    <text evidence="2">Purine metabolism; IMP biosynthesis via de novo pathway; 5-amino-1-(5-phospho-D-ribosyl)imidazole-4-carboxamide from 5-amino-1-(5-phospho-D-ribosyl)imidazole-4-carboxylate: step 1/2.</text>
</comment>
<organism evidence="16 17">
    <name type="scientific">Tieghemostelium lacteum</name>
    <name type="common">Slime mold</name>
    <name type="synonym">Dictyostelium lacteum</name>
    <dbReference type="NCBI Taxonomy" id="361077"/>
    <lineage>
        <taxon>Eukaryota</taxon>
        <taxon>Amoebozoa</taxon>
        <taxon>Evosea</taxon>
        <taxon>Eumycetozoa</taxon>
        <taxon>Dictyostelia</taxon>
        <taxon>Dictyosteliales</taxon>
        <taxon>Raperosteliaceae</taxon>
        <taxon>Tieghemostelium</taxon>
    </lineage>
</organism>
<feature type="region of interest" description="Disordered" evidence="14">
    <location>
        <begin position="300"/>
        <end position="355"/>
    </location>
</feature>
<dbReference type="Gene3D" id="3.30.1490.20">
    <property type="entry name" value="ATP-grasp fold, A domain"/>
    <property type="match status" value="1"/>
</dbReference>
<feature type="region of interest" description="Disordered" evidence="14">
    <location>
        <begin position="567"/>
        <end position="592"/>
    </location>
</feature>
<dbReference type="SUPFAM" id="SSF52440">
    <property type="entry name" value="PreATP-grasp domain"/>
    <property type="match status" value="1"/>
</dbReference>
<dbReference type="SUPFAM" id="SSF51246">
    <property type="entry name" value="Rudiment single hybrid motif"/>
    <property type="match status" value="1"/>
</dbReference>
<dbReference type="Pfam" id="PF17769">
    <property type="entry name" value="PurK_C"/>
    <property type="match status" value="1"/>
</dbReference>
<keyword evidence="7 13" id="KW-0547">Nucleotide-binding</keyword>
<dbReference type="Gene3D" id="3.30.470.20">
    <property type="entry name" value="ATP-grasp fold, B domain"/>
    <property type="match status" value="2"/>
</dbReference>
<dbReference type="HAMAP" id="MF_00137">
    <property type="entry name" value="SAICAR_synth"/>
    <property type="match status" value="1"/>
</dbReference>
<dbReference type="HAMAP" id="MF_01929">
    <property type="entry name" value="PurE_classI"/>
    <property type="match status" value="1"/>
</dbReference>
<evidence type="ECO:0000256" key="11">
    <source>
        <dbReference type="ARBA" id="ARBA00023239"/>
    </source>
</evidence>
<gene>
    <name evidence="16" type="ORF">DLAC_07703</name>
</gene>
<dbReference type="GO" id="GO:0004639">
    <property type="term" value="F:phosphoribosylaminoimidazolesuccinocarboxamide synthase activity"/>
    <property type="evidence" value="ECO:0007669"/>
    <property type="project" value="InterPro"/>
</dbReference>
<dbReference type="Gene3D" id="3.40.50.1970">
    <property type="match status" value="1"/>
</dbReference>
<dbReference type="InParanoid" id="A0A151ZA62"/>
<evidence type="ECO:0000256" key="6">
    <source>
        <dbReference type="ARBA" id="ARBA00022598"/>
    </source>
</evidence>
<dbReference type="HAMAP" id="MF_01928">
    <property type="entry name" value="PurK"/>
    <property type="match status" value="1"/>
</dbReference>
<dbReference type="SUPFAM" id="SSF52255">
    <property type="entry name" value="N5-CAIR mutase (phosphoribosylaminoimidazole carboxylase, PurE)"/>
    <property type="match status" value="1"/>
</dbReference>
<dbReference type="InterPro" id="IPR003135">
    <property type="entry name" value="ATP-grasp_carboxylate-amine"/>
</dbReference>
<dbReference type="InterPro" id="IPR005875">
    <property type="entry name" value="PurK"/>
</dbReference>
<comment type="similarity">
    <text evidence="4">In the C-terminal section; belongs to the AIR carboxylase family. Class I subfamily.</text>
</comment>
<dbReference type="Pfam" id="PF00731">
    <property type="entry name" value="AIRC"/>
    <property type="match status" value="1"/>
</dbReference>
<dbReference type="Proteomes" id="UP000076078">
    <property type="component" value="Unassembled WGS sequence"/>
</dbReference>
<dbReference type="EMBL" id="LODT01000035">
    <property type="protein sequence ID" value="KYQ90835.1"/>
    <property type="molecule type" value="Genomic_DNA"/>
</dbReference>
<evidence type="ECO:0000256" key="1">
    <source>
        <dbReference type="ARBA" id="ARBA00001244"/>
    </source>
</evidence>
<feature type="compositionally biased region" description="Polar residues" evidence="14">
    <location>
        <begin position="234"/>
        <end position="250"/>
    </location>
</feature>
<proteinExistence type="inferred from homology"/>
<dbReference type="SMART" id="SM01001">
    <property type="entry name" value="AIRC"/>
    <property type="match status" value="1"/>
</dbReference>
<dbReference type="InterPro" id="IPR018236">
    <property type="entry name" value="SAICAR_synthetase_CS"/>
</dbReference>
<evidence type="ECO:0000313" key="17">
    <source>
        <dbReference type="Proteomes" id="UP000076078"/>
    </source>
</evidence>
<dbReference type="NCBIfam" id="NF004679">
    <property type="entry name" value="PRK06019.1-5"/>
    <property type="match status" value="1"/>
</dbReference>
<dbReference type="NCBIfam" id="TIGR01161">
    <property type="entry name" value="purK"/>
    <property type="match status" value="1"/>
</dbReference>
<dbReference type="PROSITE" id="PS01057">
    <property type="entry name" value="SAICAR_SYNTHETASE_1"/>
    <property type="match status" value="1"/>
</dbReference>
<dbReference type="InterPro" id="IPR028923">
    <property type="entry name" value="SAICAR_synt/ADE2_N"/>
</dbReference>
<dbReference type="Gene3D" id="3.30.200.20">
    <property type="entry name" value="Phosphorylase Kinase, domain 1"/>
    <property type="match status" value="1"/>
</dbReference>
<dbReference type="InterPro" id="IPR040686">
    <property type="entry name" value="PurK_C"/>
</dbReference>
<evidence type="ECO:0000256" key="14">
    <source>
        <dbReference type="SAM" id="MobiDB-lite"/>
    </source>
</evidence>
<accession>A0A151ZA62</accession>
<dbReference type="GO" id="GO:0005829">
    <property type="term" value="C:cytosol"/>
    <property type="evidence" value="ECO:0007669"/>
    <property type="project" value="TreeGrafter"/>
</dbReference>
<keyword evidence="12" id="KW-0511">Multifunctional enzyme</keyword>
<dbReference type="PANTHER" id="PTHR11609:SF5">
    <property type="entry name" value="PHOSPHORIBOSYLAMINOIMIDAZOLE CARBOXYLASE"/>
    <property type="match status" value="1"/>
</dbReference>
<dbReference type="CDD" id="cd01416">
    <property type="entry name" value="SAICAR_synt_Ade5"/>
    <property type="match status" value="1"/>
</dbReference>
<dbReference type="FunCoup" id="A0A151ZA62">
    <property type="interactions" value="45"/>
</dbReference>
<evidence type="ECO:0000256" key="10">
    <source>
        <dbReference type="ARBA" id="ARBA00022840"/>
    </source>
</evidence>
<dbReference type="FunFam" id="3.30.1490.20:FF:000015">
    <property type="entry name" value="N5-carboxyaminoimidazole ribonucleotide synthase"/>
    <property type="match status" value="1"/>
</dbReference>
<evidence type="ECO:0000256" key="7">
    <source>
        <dbReference type="ARBA" id="ARBA00022741"/>
    </source>
</evidence>
<dbReference type="Gene3D" id="3.40.50.20">
    <property type="match status" value="1"/>
</dbReference>
<evidence type="ECO:0000256" key="2">
    <source>
        <dbReference type="ARBA" id="ARBA00004672"/>
    </source>
</evidence>
<reference evidence="16 17" key="1">
    <citation type="submission" date="2015-12" db="EMBL/GenBank/DDBJ databases">
        <title>Dictyostelia acquired genes for synthesis and detection of signals that induce cell-type specialization by lateral gene transfer from prokaryotes.</title>
        <authorList>
            <person name="Gloeckner G."/>
            <person name="Schaap P."/>
        </authorList>
    </citation>
    <scope>NUCLEOTIDE SEQUENCE [LARGE SCALE GENOMIC DNA]</scope>
    <source>
        <strain evidence="16 17">TK</strain>
    </source>
</reference>
<keyword evidence="9" id="KW-0210">Decarboxylase</keyword>
<keyword evidence="11" id="KW-0456">Lyase</keyword>
<keyword evidence="17" id="KW-1185">Reference proteome</keyword>
<keyword evidence="8" id="KW-0658">Purine biosynthesis</keyword>
<dbReference type="PANTHER" id="PTHR11609">
    <property type="entry name" value="PURINE BIOSYNTHESIS PROTEIN 6/7, PUR6/7"/>
    <property type="match status" value="1"/>
</dbReference>
<dbReference type="GO" id="GO:0046872">
    <property type="term" value="F:metal ion binding"/>
    <property type="evidence" value="ECO:0007669"/>
    <property type="project" value="InterPro"/>
</dbReference>
<dbReference type="InterPro" id="IPR033747">
    <property type="entry name" value="PurE_ClassI"/>
</dbReference>
<dbReference type="Pfam" id="PF22660">
    <property type="entry name" value="RS_preATP-grasp-like"/>
    <property type="match status" value="1"/>
</dbReference>
<dbReference type="PROSITE" id="PS50975">
    <property type="entry name" value="ATP_GRASP"/>
    <property type="match status" value="1"/>
</dbReference>